<evidence type="ECO:0000313" key="2">
    <source>
        <dbReference type="Proteomes" id="UP000438429"/>
    </source>
</evidence>
<sequence>MKMQYSLTITCRRKHDSPDFPEDFAQSAVVCVSKNILSVTVCAGENGVILRKYKQGPKIPPAFRKRRNKSELNQSLSANRNGLSSVIIYDGDVLM</sequence>
<evidence type="ECO:0000313" key="1">
    <source>
        <dbReference type="EMBL" id="KAF0032904.1"/>
    </source>
</evidence>
<organism evidence="1 2">
    <name type="scientific">Scophthalmus maximus</name>
    <name type="common">Turbot</name>
    <name type="synonym">Psetta maxima</name>
    <dbReference type="NCBI Taxonomy" id="52904"/>
    <lineage>
        <taxon>Eukaryota</taxon>
        <taxon>Metazoa</taxon>
        <taxon>Chordata</taxon>
        <taxon>Craniata</taxon>
        <taxon>Vertebrata</taxon>
        <taxon>Euteleostomi</taxon>
        <taxon>Actinopterygii</taxon>
        <taxon>Neopterygii</taxon>
        <taxon>Teleostei</taxon>
        <taxon>Neoteleostei</taxon>
        <taxon>Acanthomorphata</taxon>
        <taxon>Carangaria</taxon>
        <taxon>Pleuronectiformes</taxon>
        <taxon>Pleuronectoidei</taxon>
        <taxon>Scophthalmidae</taxon>
        <taxon>Scophthalmus</taxon>
    </lineage>
</organism>
<dbReference type="EMBL" id="VEVO01000013">
    <property type="protein sequence ID" value="KAF0032904.1"/>
    <property type="molecule type" value="Genomic_DNA"/>
</dbReference>
<gene>
    <name evidence="1" type="ORF">F2P81_015194</name>
</gene>
<proteinExistence type="predicted"/>
<protein>
    <submittedName>
        <fullName evidence="1">Uncharacterized protein</fullName>
    </submittedName>
</protein>
<reference evidence="1 2" key="1">
    <citation type="submission" date="2019-06" db="EMBL/GenBank/DDBJ databases">
        <title>Draft genomes of female and male turbot (Scophthalmus maximus).</title>
        <authorList>
            <person name="Xu H."/>
            <person name="Xu X.-W."/>
            <person name="Shao C."/>
            <person name="Chen S."/>
        </authorList>
    </citation>
    <scope>NUCLEOTIDE SEQUENCE [LARGE SCALE GENOMIC DNA]</scope>
    <source>
        <strain evidence="1">Ysfricsl-2016a</strain>
        <tissue evidence="1">Blood</tissue>
    </source>
</reference>
<dbReference type="Proteomes" id="UP000438429">
    <property type="component" value="Unassembled WGS sequence"/>
</dbReference>
<comment type="caution">
    <text evidence="1">The sequence shown here is derived from an EMBL/GenBank/DDBJ whole genome shotgun (WGS) entry which is preliminary data.</text>
</comment>
<name>A0A6A4SPC3_SCOMX</name>
<dbReference type="AlphaFoldDB" id="A0A6A4SPC3"/>
<accession>A0A6A4SPC3</accession>